<organism evidence="3 4">
    <name type="scientific">Brachybacterium equifaecis</name>
    <dbReference type="NCBI Taxonomy" id="2910770"/>
    <lineage>
        <taxon>Bacteria</taxon>
        <taxon>Bacillati</taxon>
        <taxon>Actinomycetota</taxon>
        <taxon>Actinomycetes</taxon>
        <taxon>Micrococcales</taxon>
        <taxon>Dermabacteraceae</taxon>
        <taxon>Brachybacterium</taxon>
    </lineage>
</organism>
<sequence>MARHNPIFGNDQAVRQGQSYEYGRPASAPGSQFTSDFGSQYGQTQTQQAPGTYGQGQYGQAAPAQYGQSQYGQAAPSAESLDAMYARPAASGHDTGRMTMRDALNAITATLGIIIVVGAGVGLLPSVLGMVAGDQGFSMGVMAATVAMIIGAIGGLISGLVLSFKKAPSAILTLVYAVFEGMLLGGISGLFEQIYPGIALQAVLATFAVAGTVLVMFRMGVLRTSARLTKIFMVSMVAYLIFSVVNIGIMFFTGANLRYDNPWLGLIIGGLAVVMAAYSLVMDFEDVQRAVNGGAPRTYAWRVAFGVAATLVWMYMEILRIISILRNN</sequence>
<evidence type="ECO:0000313" key="4">
    <source>
        <dbReference type="Proteomes" id="UP001203761"/>
    </source>
</evidence>
<protein>
    <submittedName>
        <fullName evidence="3">Bax inhibitor-1/YccA family protein</fullName>
    </submittedName>
</protein>
<dbReference type="Pfam" id="PF12811">
    <property type="entry name" value="BaxI_1"/>
    <property type="match status" value="1"/>
</dbReference>
<proteinExistence type="predicted"/>
<feature type="transmembrane region" description="Helical" evidence="2">
    <location>
        <begin position="303"/>
        <end position="325"/>
    </location>
</feature>
<feature type="region of interest" description="Disordered" evidence="1">
    <location>
        <begin position="21"/>
        <end position="59"/>
    </location>
</feature>
<dbReference type="RefSeq" id="WP_249737094.1">
    <property type="nucleotide sequence ID" value="NZ_JAKNCJ010000002.1"/>
</dbReference>
<accession>A0ABT0QZA7</accession>
<name>A0ABT0QZA7_9MICO</name>
<feature type="transmembrane region" description="Helical" evidence="2">
    <location>
        <begin position="169"/>
        <end position="191"/>
    </location>
</feature>
<dbReference type="PANTHER" id="PTHR41282">
    <property type="entry name" value="CONSERVED TRANSMEMBRANE PROTEIN-RELATED"/>
    <property type="match status" value="1"/>
</dbReference>
<reference evidence="3" key="1">
    <citation type="submission" date="2022-02" db="EMBL/GenBank/DDBJ databases">
        <authorList>
            <person name="Lee M."/>
            <person name="Kim S.-J."/>
            <person name="Jung M.-Y."/>
        </authorList>
    </citation>
    <scope>NUCLEOTIDE SEQUENCE</scope>
    <source>
        <strain evidence="3">JHP9</strain>
    </source>
</reference>
<feature type="transmembrane region" description="Helical" evidence="2">
    <location>
        <begin position="231"/>
        <end position="251"/>
    </location>
</feature>
<keyword evidence="2" id="KW-0472">Membrane</keyword>
<feature type="compositionally biased region" description="Low complexity" evidence="1">
    <location>
        <begin position="38"/>
        <end position="52"/>
    </location>
</feature>
<dbReference type="EMBL" id="JAKNCJ010000002">
    <property type="protein sequence ID" value="MCL6422997.1"/>
    <property type="molecule type" value="Genomic_DNA"/>
</dbReference>
<dbReference type="InterPro" id="IPR010539">
    <property type="entry name" value="BaxI_1-like"/>
</dbReference>
<comment type="caution">
    <text evidence="3">The sequence shown here is derived from an EMBL/GenBank/DDBJ whole genome shotgun (WGS) entry which is preliminary data.</text>
</comment>
<dbReference type="Proteomes" id="UP001203761">
    <property type="component" value="Unassembled WGS sequence"/>
</dbReference>
<keyword evidence="2" id="KW-1133">Transmembrane helix</keyword>
<feature type="transmembrane region" description="Helical" evidence="2">
    <location>
        <begin position="197"/>
        <end position="219"/>
    </location>
</feature>
<dbReference type="PANTHER" id="PTHR41282:SF1">
    <property type="entry name" value="CONSERVED TRANSMEMBRANE PROTEIN-RELATED"/>
    <property type="match status" value="1"/>
</dbReference>
<keyword evidence="2" id="KW-0812">Transmembrane</keyword>
<evidence type="ECO:0000313" key="3">
    <source>
        <dbReference type="EMBL" id="MCL6422997.1"/>
    </source>
</evidence>
<feature type="transmembrane region" description="Helical" evidence="2">
    <location>
        <begin position="263"/>
        <end position="282"/>
    </location>
</feature>
<feature type="transmembrane region" description="Helical" evidence="2">
    <location>
        <begin position="136"/>
        <end position="162"/>
    </location>
</feature>
<feature type="transmembrane region" description="Helical" evidence="2">
    <location>
        <begin position="103"/>
        <end position="124"/>
    </location>
</feature>
<gene>
    <name evidence="3" type="ORF">Bequi_06270</name>
</gene>
<evidence type="ECO:0000256" key="2">
    <source>
        <dbReference type="SAM" id="Phobius"/>
    </source>
</evidence>
<evidence type="ECO:0000256" key="1">
    <source>
        <dbReference type="SAM" id="MobiDB-lite"/>
    </source>
</evidence>
<keyword evidence="4" id="KW-1185">Reference proteome</keyword>